<gene>
    <name evidence="11" type="ORF">RFI_02414</name>
</gene>
<dbReference type="EMBL" id="ASPP01002369">
    <property type="protein sequence ID" value="ETO34676.1"/>
    <property type="molecule type" value="Genomic_DNA"/>
</dbReference>
<dbReference type="PROSITE" id="PS00108">
    <property type="entry name" value="PROTEIN_KINASE_ST"/>
    <property type="match status" value="1"/>
</dbReference>
<evidence type="ECO:0000256" key="2">
    <source>
        <dbReference type="ARBA" id="ARBA00022527"/>
    </source>
</evidence>
<evidence type="ECO:0000313" key="11">
    <source>
        <dbReference type="EMBL" id="ETO34676.1"/>
    </source>
</evidence>
<dbReference type="InterPro" id="IPR008271">
    <property type="entry name" value="Ser/Thr_kinase_AS"/>
</dbReference>
<evidence type="ECO:0000256" key="3">
    <source>
        <dbReference type="ARBA" id="ARBA00022679"/>
    </source>
</evidence>
<keyword evidence="9" id="KW-0812">Transmembrane</keyword>
<dbReference type="EC" id="2.7.11.1" evidence="1"/>
<evidence type="ECO:0000256" key="5">
    <source>
        <dbReference type="ARBA" id="ARBA00022777"/>
    </source>
</evidence>
<dbReference type="AlphaFoldDB" id="X6P910"/>
<evidence type="ECO:0000256" key="1">
    <source>
        <dbReference type="ARBA" id="ARBA00012513"/>
    </source>
</evidence>
<dbReference type="Pfam" id="PF00069">
    <property type="entry name" value="Pkinase"/>
    <property type="match status" value="1"/>
</dbReference>
<dbReference type="Proteomes" id="UP000023152">
    <property type="component" value="Unassembled WGS sequence"/>
</dbReference>
<evidence type="ECO:0000256" key="8">
    <source>
        <dbReference type="ARBA" id="ARBA00048679"/>
    </source>
</evidence>
<dbReference type="PANTHER" id="PTHR24356:SF163">
    <property type="entry name" value="3-PHOSPHOINOSITIDE-DEPENDENT PROTEIN KINASE 1-RELATED"/>
    <property type="match status" value="1"/>
</dbReference>
<organism evidence="11 12">
    <name type="scientific">Reticulomyxa filosa</name>
    <dbReference type="NCBI Taxonomy" id="46433"/>
    <lineage>
        <taxon>Eukaryota</taxon>
        <taxon>Sar</taxon>
        <taxon>Rhizaria</taxon>
        <taxon>Retaria</taxon>
        <taxon>Foraminifera</taxon>
        <taxon>Monothalamids</taxon>
        <taxon>Reticulomyxidae</taxon>
        <taxon>Reticulomyxa</taxon>
    </lineage>
</organism>
<dbReference type="OrthoDB" id="347657at2759"/>
<dbReference type="InterPro" id="IPR000719">
    <property type="entry name" value="Prot_kinase_dom"/>
</dbReference>
<sequence length="251" mass="28971">MRTFSTAISQKKKKKDLVLDLCTEGELSYLIWKYMKLPEDLTRVYMSEVVSALELMHKNGLYHRDLKPENILLHKDGHIRLTDFGTAKIVDLNDEKERDALLKQEQDSNQDSKFHKEFFFLFLLPKKKKNPPIYFFTFPPPFLFLLVCLRKGSFVGTALYVPPEMLGEKPFSFAGYVLIFGTKLCLLMEKLKRMDFWALGCIIYQCLVGKAPFTGANEYLVFKAIEGHEYEVPDFLSTNATDIIAKLLVCA</sequence>
<dbReference type="PANTHER" id="PTHR24356">
    <property type="entry name" value="SERINE/THREONINE-PROTEIN KINASE"/>
    <property type="match status" value="1"/>
</dbReference>
<keyword evidence="9" id="KW-0472">Membrane</keyword>
<dbReference type="Gene3D" id="1.10.510.10">
    <property type="entry name" value="Transferase(Phosphotransferase) domain 1"/>
    <property type="match status" value="2"/>
</dbReference>
<dbReference type="InterPro" id="IPR011009">
    <property type="entry name" value="Kinase-like_dom_sf"/>
</dbReference>
<keyword evidence="5 11" id="KW-0418">Kinase</keyword>
<dbReference type="Gene3D" id="3.30.200.20">
    <property type="entry name" value="Phosphorylase Kinase, domain 1"/>
    <property type="match status" value="1"/>
</dbReference>
<evidence type="ECO:0000256" key="7">
    <source>
        <dbReference type="ARBA" id="ARBA00047899"/>
    </source>
</evidence>
<comment type="catalytic activity">
    <reaction evidence="8">
        <text>L-seryl-[protein] + ATP = O-phospho-L-seryl-[protein] + ADP + H(+)</text>
        <dbReference type="Rhea" id="RHEA:17989"/>
        <dbReference type="Rhea" id="RHEA-COMP:9863"/>
        <dbReference type="Rhea" id="RHEA-COMP:11604"/>
        <dbReference type="ChEBI" id="CHEBI:15378"/>
        <dbReference type="ChEBI" id="CHEBI:29999"/>
        <dbReference type="ChEBI" id="CHEBI:30616"/>
        <dbReference type="ChEBI" id="CHEBI:83421"/>
        <dbReference type="ChEBI" id="CHEBI:456216"/>
        <dbReference type="EC" id="2.7.11.1"/>
    </reaction>
</comment>
<feature type="transmembrane region" description="Helical" evidence="9">
    <location>
        <begin position="133"/>
        <end position="159"/>
    </location>
</feature>
<keyword evidence="9" id="KW-1133">Transmembrane helix</keyword>
<feature type="domain" description="Protein kinase" evidence="10">
    <location>
        <begin position="1"/>
        <end position="251"/>
    </location>
</feature>
<evidence type="ECO:0000256" key="4">
    <source>
        <dbReference type="ARBA" id="ARBA00022741"/>
    </source>
</evidence>
<evidence type="ECO:0000313" key="12">
    <source>
        <dbReference type="Proteomes" id="UP000023152"/>
    </source>
</evidence>
<dbReference type="SUPFAM" id="SSF56112">
    <property type="entry name" value="Protein kinase-like (PK-like)"/>
    <property type="match status" value="1"/>
</dbReference>
<dbReference type="GO" id="GO:0005524">
    <property type="term" value="F:ATP binding"/>
    <property type="evidence" value="ECO:0007669"/>
    <property type="project" value="UniProtKB-KW"/>
</dbReference>
<dbReference type="InterPro" id="IPR050236">
    <property type="entry name" value="Ser_Thr_kinase_AGC"/>
</dbReference>
<evidence type="ECO:0000259" key="10">
    <source>
        <dbReference type="PROSITE" id="PS50011"/>
    </source>
</evidence>
<keyword evidence="2" id="KW-0723">Serine/threonine-protein kinase</keyword>
<keyword evidence="3" id="KW-0808">Transferase</keyword>
<comment type="caution">
    <text evidence="11">The sequence shown here is derived from an EMBL/GenBank/DDBJ whole genome shotgun (WGS) entry which is preliminary data.</text>
</comment>
<proteinExistence type="predicted"/>
<feature type="transmembrane region" description="Helical" evidence="9">
    <location>
        <begin position="171"/>
        <end position="188"/>
    </location>
</feature>
<keyword evidence="12" id="KW-1185">Reference proteome</keyword>
<accession>X6P910</accession>
<protein>
    <recommendedName>
        <fullName evidence="1">non-specific serine/threonine protein kinase</fullName>
        <ecNumber evidence="1">2.7.11.1</ecNumber>
    </recommendedName>
</protein>
<name>X6P910_RETFI</name>
<dbReference type="SMART" id="SM00220">
    <property type="entry name" value="S_TKc"/>
    <property type="match status" value="1"/>
</dbReference>
<keyword evidence="6" id="KW-0067">ATP-binding</keyword>
<keyword evidence="4" id="KW-0547">Nucleotide-binding</keyword>
<dbReference type="PROSITE" id="PS50011">
    <property type="entry name" value="PROTEIN_KINASE_DOM"/>
    <property type="match status" value="1"/>
</dbReference>
<evidence type="ECO:0000256" key="6">
    <source>
        <dbReference type="ARBA" id="ARBA00022840"/>
    </source>
</evidence>
<comment type="catalytic activity">
    <reaction evidence="7">
        <text>L-threonyl-[protein] + ATP = O-phospho-L-threonyl-[protein] + ADP + H(+)</text>
        <dbReference type="Rhea" id="RHEA:46608"/>
        <dbReference type="Rhea" id="RHEA-COMP:11060"/>
        <dbReference type="Rhea" id="RHEA-COMP:11605"/>
        <dbReference type="ChEBI" id="CHEBI:15378"/>
        <dbReference type="ChEBI" id="CHEBI:30013"/>
        <dbReference type="ChEBI" id="CHEBI:30616"/>
        <dbReference type="ChEBI" id="CHEBI:61977"/>
        <dbReference type="ChEBI" id="CHEBI:456216"/>
        <dbReference type="EC" id="2.7.11.1"/>
    </reaction>
</comment>
<dbReference type="GO" id="GO:0035556">
    <property type="term" value="P:intracellular signal transduction"/>
    <property type="evidence" value="ECO:0007669"/>
    <property type="project" value="TreeGrafter"/>
</dbReference>
<evidence type="ECO:0000256" key="9">
    <source>
        <dbReference type="SAM" id="Phobius"/>
    </source>
</evidence>
<dbReference type="GO" id="GO:0004674">
    <property type="term" value="F:protein serine/threonine kinase activity"/>
    <property type="evidence" value="ECO:0007669"/>
    <property type="project" value="UniProtKB-KW"/>
</dbReference>
<reference evidence="11 12" key="1">
    <citation type="journal article" date="2013" name="Curr. Biol.">
        <title>The Genome of the Foraminiferan Reticulomyxa filosa.</title>
        <authorList>
            <person name="Glockner G."/>
            <person name="Hulsmann N."/>
            <person name="Schleicher M."/>
            <person name="Noegel A.A."/>
            <person name="Eichinger L."/>
            <person name="Gallinger C."/>
            <person name="Pawlowski J."/>
            <person name="Sierra R."/>
            <person name="Euteneuer U."/>
            <person name="Pillet L."/>
            <person name="Moustafa A."/>
            <person name="Platzer M."/>
            <person name="Groth M."/>
            <person name="Szafranski K."/>
            <person name="Schliwa M."/>
        </authorList>
    </citation>
    <scope>NUCLEOTIDE SEQUENCE [LARGE SCALE GENOMIC DNA]</scope>
</reference>